<sequence length="240" mass="27181">MKSYIPLKIIDFSVKLSLVMLFCILFAGCGGGTGEIPLETLKKTLRDQPTFSVLLDDMKEEGTFVKNYFHRYLVVLPDESSKTQWFQVPKEYYNKNIDFLGMTLLTKKEGAYDDAVSPPGYGFVGDENYGRWRDDGNGGSFWEFYGKYALISSLFGGWYSPIHRHDYRSYQSYRSKRKPFFGSSKQYGSSGKIVKATRPTFYSSRMSSVNAKKSSFSNKVSQKIGRTKTGLRSRAGGSGK</sequence>
<keyword evidence="3" id="KW-1185">Reference proteome</keyword>
<evidence type="ECO:0000256" key="1">
    <source>
        <dbReference type="SAM" id="MobiDB-lite"/>
    </source>
</evidence>
<dbReference type="EMBL" id="FWXY01000007">
    <property type="protein sequence ID" value="SMC68977.1"/>
    <property type="molecule type" value="Genomic_DNA"/>
</dbReference>
<reference evidence="2 3" key="1">
    <citation type="submission" date="2017-04" db="EMBL/GenBank/DDBJ databases">
        <authorList>
            <person name="Afonso C.L."/>
            <person name="Miller P.J."/>
            <person name="Scott M.A."/>
            <person name="Spackman E."/>
            <person name="Goraichik I."/>
            <person name="Dimitrov K.M."/>
            <person name="Suarez D.L."/>
            <person name="Swayne D.E."/>
        </authorList>
    </citation>
    <scope>NUCLEOTIDE SEQUENCE [LARGE SCALE GENOMIC DNA]</scope>
    <source>
        <strain evidence="2 3">DSM 3385</strain>
    </source>
</reference>
<evidence type="ECO:0000313" key="2">
    <source>
        <dbReference type="EMBL" id="SMC68977.1"/>
    </source>
</evidence>
<dbReference type="Proteomes" id="UP000192418">
    <property type="component" value="Unassembled WGS sequence"/>
</dbReference>
<evidence type="ECO:0000313" key="3">
    <source>
        <dbReference type="Proteomes" id="UP000192418"/>
    </source>
</evidence>
<dbReference type="OrthoDB" id="5410776at2"/>
<dbReference type="AlphaFoldDB" id="A0A1W2B7N0"/>
<feature type="compositionally biased region" description="Polar residues" evidence="1">
    <location>
        <begin position="212"/>
        <end position="221"/>
    </location>
</feature>
<feature type="region of interest" description="Disordered" evidence="1">
    <location>
        <begin position="212"/>
        <end position="240"/>
    </location>
</feature>
<dbReference type="STRING" id="1121400.SAMN02746065_10756"/>
<organism evidence="2 3">
    <name type="scientific">Desulfocicer vacuolatum DSM 3385</name>
    <dbReference type="NCBI Taxonomy" id="1121400"/>
    <lineage>
        <taxon>Bacteria</taxon>
        <taxon>Pseudomonadati</taxon>
        <taxon>Thermodesulfobacteriota</taxon>
        <taxon>Desulfobacteria</taxon>
        <taxon>Desulfobacterales</taxon>
        <taxon>Desulfobacteraceae</taxon>
        <taxon>Desulfocicer</taxon>
    </lineage>
</organism>
<gene>
    <name evidence="2" type="ORF">SAMN02746065_10756</name>
</gene>
<evidence type="ECO:0008006" key="4">
    <source>
        <dbReference type="Google" id="ProtNLM"/>
    </source>
</evidence>
<dbReference type="RefSeq" id="WP_084068282.1">
    <property type="nucleotide sequence ID" value="NZ_FWXY01000007.1"/>
</dbReference>
<protein>
    <recommendedName>
        <fullName evidence="4">DUF4247 domain-containing protein</fullName>
    </recommendedName>
</protein>
<name>A0A1W2B7N0_9BACT</name>
<proteinExistence type="predicted"/>
<dbReference type="PROSITE" id="PS51257">
    <property type="entry name" value="PROKAR_LIPOPROTEIN"/>
    <property type="match status" value="1"/>
</dbReference>
<accession>A0A1W2B7N0</accession>